<protein>
    <submittedName>
        <fullName evidence="6">LysR family transcriptional regulator</fullName>
    </submittedName>
</protein>
<dbReference type="GO" id="GO:0003677">
    <property type="term" value="F:DNA binding"/>
    <property type="evidence" value="ECO:0007669"/>
    <property type="project" value="UniProtKB-KW"/>
</dbReference>
<dbReference type="Gene3D" id="3.40.190.290">
    <property type="match status" value="1"/>
</dbReference>
<dbReference type="GO" id="GO:0005829">
    <property type="term" value="C:cytosol"/>
    <property type="evidence" value="ECO:0007669"/>
    <property type="project" value="TreeGrafter"/>
</dbReference>
<dbReference type="InterPro" id="IPR036388">
    <property type="entry name" value="WH-like_DNA-bd_sf"/>
</dbReference>
<name>A0A2N4U457_9BURK</name>
<gene>
    <name evidence="6" type="ORF">CR159_10975</name>
</gene>
<dbReference type="InterPro" id="IPR050950">
    <property type="entry name" value="HTH-type_LysR_regulators"/>
</dbReference>
<keyword evidence="3" id="KW-0238">DNA-binding</keyword>
<dbReference type="OrthoDB" id="9785974at2"/>
<sequence length="301" mass="33297">MRFDLTDLRLFLNVQEAGTITGGAHRSHMTLASASERIKGMEDALGVALLMRDRRGVQITPAGRTLLHHARIVLQQMDRMRGDLDQYGKGLKGHVRLLCNTSALSEYLPEILSDFLARHPQVSVDLEEMLSYEIADTVRAGMADIGVVADSADLQGLETYAFRPDPLALIVARDHELAQRTSISLSEVAGYDFVGLVEGSALQEHVTFHARRAGKHLSYRVRLRSIEAVCRMVGQGIGIGVVPKTAAIRCARSARIKRLELTDAWASRDLMLCVRTAEELPAYVKQMMRHILDSAVGLSRK</sequence>
<evidence type="ECO:0000313" key="7">
    <source>
        <dbReference type="Proteomes" id="UP000234190"/>
    </source>
</evidence>
<dbReference type="RefSeq" id="WP_102074001.1">
    <property type="nucleotide sequence ID" value="NZ_PDNW01000008.1"/>
</dbReference>
<dbReference type="SUPFAM" id="SSF53850">
    <property type="entry name" value="Periplasmic binding protein-like II"/>
    <property type="match status" value="1"/>
</dbReference>
<keyword evidence="4" id="KW-0804">Transcription</keyword>
<reference evidence="6 7" key="1">
    <citation type="submission" date="2017-10" db="EMBL/GenBank/DDBJ databases">
        <title>Two draft genome sequences of Pusillimonas sp. strains isolated from a nitrate- and radionuclide-contaminated groundwater in Russia.</title>
        <authorList>
            <person name="Grouzdev D.S."/>
            <person name="Tourova T.P."/>
            <person name="Goeva M.A."/>
            <person name="Babich T.L."/>
            <person name="Sokolova D.S."/>
            <person name="Abdullin R."/>
            <person name="Poltaraus A.B."/>
            <person name="Toshchakov S.V."/>
            <person name="Nazina T.N."/>
        </authorList>
    </citation>
    <scope>NUCLEOTIDE SEQUENCE [LARGE SCALE GENOMIC DNA]</scope>
    <source>
        <strain evidence="6 7">JR1/69-3-13</strain>
    </source>
</reference>
<keyword evidence="2" id="KW-0805">Transcription regulation</keyword>
<feature type="domain" description="HTH lysR-type" evidence="5">
    <location>
        <begin position="3"/>
        <end position="60"/>
    </location>
</feature>
<dbReference type="GO" id="GO:0003700">
    <property type="term" value="F:DNA-binding transcription factor activity"/>
    <property type="evidence" value="ECO:0007669"/>
    <property type="project" value="InterPro"/>
</dbReference>
<dbReference type="EMBL" id="PDNW01000008">
    <property type="protein sequence ID" value="PLC49808.1"/>
    <property type="molecule type" value="Genomic_DNA"/>
</dbReference>
<accession>A0A2N4U457</accession>
<dbReference type="PANTHER" id="PTHR30419:SF2">
    <property type="entry name" value="LYSR FAMILY TRANSCRIPTIONAL REGULATOR"/>
    <property type="match status" value="1"/>
</dbReference>
<evidence type="ECO:0000259" key="5">
    <source>
        <dbReference type="PROSITE" id="PS50931"/>
    </source>
</evidence>
<evidence type="ECO:0000256" key="3">
    <source>
        <dbReference type="ARBA" id="ARBA00023125"/>
    </source>
</evidence>
<evidence type="ECO:0000256" key="1">
    <source>
        <dbReference type="ARBA" id="ARBA00009437"/>
    </source>
</evidence>
<dbReference type="AlphaFoldDB" id="A0A2N4U457"/>
<dbReference type="Gene3D" id="1.10.10.10">
    <property type="entry name" value="Winged helix-like DNA-binding domain superfamily/Winged helix DNA-binding domain"/>
    <property type="match status" value="1"/>
</dbReference>
<dbReference type="SUPFAM" id="SSF46785">
    <property type="entry name" value="Winged helix' DNA-binding domain"/>
    <property type="match status" value="1"/>
</dbReference>
<keyword evidence="7" id="KW-1185">Reference proteome</keyword>
<organism evidence="6 7">
    <name type="scientific">Pollutimonas subterranea</name>
    <dbReference type="NCBI Taxonomy" id="2045210"/>
    <lineage>
        <taxon>Bacteria</taxon>
        <taxon>Pseudomonadati</taxon>
        <taxon>Pseudomonadota</taxon>
        <taxon>Betaproteobacteria</taxon>
        <taxon>Burkholderiales</taxon>
        <taxon>Alcaligenaceae</taxon>
        <taxon>Pollutimonas</taxon>
    </lineage>
</organism>
<dbReference type="Proteomes" id="UP000234190">
    <property type="component" value="Unassembled WGS sequence"/>
</dbReference>
<evidence type="ECO:0000313" key="6">
    <source>
        <dbReference type="EMBL" id="PLC49808.1"/>
    </source>
</evidence>
<dbReference type="Pfam" id="PF03466">
    <property type="entry name" value="LysR_substrate"/>
    <property type="match status" value="1"/>
</dbReference>
<dbReference type="InterPro" id="IPR036390">
    <property type="entry name" value="WH_DNA-bd_sf"/>
</dbReference>
<dbReference type="PANTHER" id="PTHR30419">
    <property type="entry name" value="HTH-TYPE TRANSCRIPTIONAL REGULATOR YBHD"/>
    <property type="match status" value="1"/>
</dbReference>
<evidence type="ECO:0000256" key="4">
    <source>
        <dbReference type="ARBA" id="ARBA00023163"/>
    </source>
</evidence>
<proteinExistence type="inferred from homology"/>
<dbReference type="PROSITE" id="PS50931">
    <property type="entry name" value="HTH_LYSR"/>
    <property type="match status" value="1"/>
</dbReference>
<dbReference type="CDD" id="cd08421">
    <property type="entry name" value="PBP2_LTTR_like_1"/>
    <property type="match status" value="1"/>
</dbReference>
<dbReference type="Pfam" id="PF00126">
    <property type="entry name" value="HTH_1"/>
    <property type="match status" value="1"/>
</dbReference>
<comment type="similarity">
    <text evidence="1">Belongs to the LysR transcriptional regulatory family.</text>
</comment>
<evidence type="ECO:0000256" key="2">
    <source>
        <dbReference type="ARBA" id="ARBA00023015"/>
    </source>
</evidence>
<comment type="caution">
    <text evidence="6">The sequence shown here is derived from an EMBL/GenBank/DDBJ whole genome shotgun (WGS) entry which is preliminary data.</text>
</comment>
<dbReference type="InterPro" id="IPR000847">
    <property type="entry name" value="LysR_HTH_N"/>
</dbReference>
<dbReference type="InterPro" id="IPR005119">
    <property type="entry name" value="LysR_subst-bd"/>
</dbReference>